<protein>
    <submittedName>
        <fullName evidence="2">Uncharacterized protein</fullName>
    </submittedName>
</protein>
<accession>A0A2S0I6X5</accession>
<feature type="region of interest" description="Disordered" evidence="1">
    <location>
        <begin position="151"/>
        <end position="172"/>
    </location>
</feature>
<evidence type="ECO:0000313" key="2">
    <source>
        <dbReference type="EMBL" id="AVJ27743.1"/>
    </source>
</evidence>
<name>A0A2S0I6X5_9BURK</name>
<keyword evidence="3" id="KW-1185">Reference proteome</keyword>
<dbReference type="EMBL" id="CP023270">
    <property type="protein sequence ID" value="AVJ27743.1"/>
    <property type="molecule type" value="Genomic_DNA"/>
</dbReference>
<dbReference type="Proteomes" id="UP000239477">
    <property type="component" value="Chromosome"/>
</dbReference>
<gene>
    <name evidence="2" type="ORF">CLM73_11820</name>
</gene>
<evidence type="ECO:0000313" key="3">
    <source>
        <dbReference type="Proteomes" id="UP000239477"/>
    </source>
</evidence>
<dbReference type="AlphaFoldDB" id="A0A2S0I6X5"/>
<sequence length="172" mass="18415">MFDKLKALREGAAVKAKALTSRTAGALESSKAHLGDAAASARAKGLELAGATAERGRELAGATAEKGRELAGATAEKGSALVEQNWQTIERVTVDGLLSVSAEKLKDDAMVKDVLERAYEALPTVIRLVLPRERYLEIVIQKKQPLLAKIEGARNRRQERAEAGAARKDQDG</sequence>
<proteinExistence type="predicted"/>
<organism evidence="2 3">
    <name type="scientific">Achromobacter spanius</name>
    <dbReference type="NCBI Taxonomy" id="217203"/>
    <lineage>
        <taxon>Bacteria</taxon>
        <taxon>Pseudomonadati</taxon>
        <taxon>Pseudomonadota</taxon>
        <taxon>Betaproteobacteria</taxon>
        <taxon>Burkholderiales</taxon>
        <taxon>Alcaligenaceae</taxon>
        <taxon>Achromobacter</taxon>
    </lineage>
</organism>
<dbReference type="RefSeq" id="WP_105238592.1">
    <property type="nucleotide sequence ID" value="NZ_CP023270.1"/>
</dbReference>
<reference evidence="2 3" key="1">
    <citation type="submission" date="2017-09" db="EMBL/GenBank/DDBJ databases">
        <title>Genomic, metabolic, and phenotypic characteristics of bacterial isolates from the natural microbiome of the model nematode Caenorhabditis elegans.</title>
        <authorList>
            <person name="Zimmermann J."/>
            <person name="Obeng N."/>
            <person name="Yang W."/>
            <person name="Obeng O."/>
            <person name="Kissoyan K."/>
            <person name="Pees B."/>
            <person name="Dirksen P."/>
            <person name="Hoppner M."/>
            <person name="Franke A."/>
            <person name="Rosenstiel P."/>
            <person name="Leippe M."/>
            <person name="Dierking K."/>
            <person name="Kaleta C."/>
            <person name="Schulenburg H."/>
        </authorList>
    </citation>
    <scope>NUCLEOTIDE SEQUENCE [LARGE SCALE GENOMIC DNA]</scope>
    <source>
        <strain evidence="2 3">MYb73</strain>
    </source>
</reference>
<evidence type="ECO:0000256" key="1">
    <source>
        <dbReference type="SAM" id="MobiDB-lite"/>
    </source>
</evidence>
<dbReference type="OrthoDB" id="7030884at2"/>